<protein>
    <submittedName>
        <fullName evidence="2">Uncharacterized protein</fullName>
    </submittedName>
</protein>
<sequence length="156" mass="17319">MLGDSFDVSNDILKKLSALKLQTAAFPPKVNDGNDEDMATETVPFRRTFSSEPNCRQRPNNRTFDSSFSSTSTRSSLSSSLNSAYEDHDFTRVKSTITSDLRYKIARNEPVKSHYYREHIKTFGKPPFVLGTRGTCSSDSTTGSSIKSSVSSSRIV</sequence>
<gene>
    <name evidence="2" type="ORF">V9T40_004530</name>
</gene>
<feature type="region of interest" description="Disordered" evidence="1">
    <location>
        <begin position="134"/>
        <end position="156"/>
    </location>
</feature>
<feature type="region of interest" description="Disordered" evidence="1">
    <location>
        <begin position="49"/>
        <end position="83"/>
    </location>
</feature>
<proteinExistence type="predicted"/>
<keyword evidence="3" id="KW-1185">Reference proteome</keyword>
<dbReference type="AlphaFoldDB" id="A0AAN9TV50"/>
<feature type="compositionally biased region" description="Low complexity" evidence="1">
    <location>
        <begin position="60"/>
        <end position="83"/>
    </location>
</feature>
<evidence type="ECO:0000313" key="2">
    <source>
        <dbReference type="EMBL" id="KAK7604257.1"/>
    </source>
</evidence>
<evidence type="ECO:0000256" key="1">
    <source>
        <dbReference type="SAM" id="MobiDB-lite"/>
    </source>
</evidence>
<reference evidence="2 3" key="1">
    <citation type="submission" date="2024-03" db="EMBL/GenBank/DDBJ databases">
        <title>Adaptation during the transition from Ophiocordyceps entomopathogen to insect associate is accompanied by gene loss and intensified selection.</title>
        <authorList>
            <person name="Ward C.M."/>
            <person name="Onetto C.A."/>
            <person name="Borneman A.R."/>
        </authorList>
    </citation>
    <scope>NUCLEOTIDE SEQUENCE [LARGE SCALE GENOMIC DNA]</scope>
    <source>
        <strain evidence="2">AWRI1</strain>
        <tissue evidence="2">Single Adult Female</tissue>
    </source>
</reference>
<evidence type="ECO:0000313" key="3">
    <source>
        <dbReference type="Proteomes" id="UP001367676"/>
    </source>
</evidence>
<dbReference type="EMBL" id="JBBCAQ010000004">
    <property type="protein sequence ID" value="KAK7604257.1"/>
    <property type="molecule type" value="Genomic_DNA"/>
</dbReference>
<comment type="caution">
    <text evidence="2">The sequence shown here is derived from an EMBL/GenBank/DDBJ whole genome shotgun (WGS) entry which is preliminary data.</text>
</comment>
<feature type="compositionally biased region" description="Polar residues" evidence="1">
    <location>
        <begin position="49"/>
        <end position="58"/>
    </location>
</feature>
<organism evidence="2 3">
    <name type="scientific">Parthenolecanium corni</name>
    <dbReference type="NCBI Taxonomy" id="536013"/>
    <lineage>
        <taxon>Eukaryota</taxon>
        <taxon>Metazoa</taxon>
        <taxon>Ecdysozoa</taxon>
        <taxon>Arthropoda</taxon>
        <taxon>Hexapoda</taxon>
        <taxon>Insecta</taxon>
        <taxon>Pterygota</taxon>
        <taxon>Neoptera</taxon>
        <taxon>Paraneoptera</taxon>
        <taxon>Hemiptera</taxon>
        <taxon>Sternorrhyncha</taxon>
        <taxon>Coccoidea</taxon>
        <taxon>Coccidae</taxon>
        <taxon>Parthenolecanium</taxon>
    </lineage>
</organism>
<accession>A0AAN9TV50</accession>
<dbReference type="Proteomes" id="UP001367676">
    <property type="component" value="Unassembled WGS sequence"/>
</dbReference>
<name>A0AAN9TV50_9HEMI</name>